<reference evidence="4 5" key="1">
    <citation type="submission" date="2012-10" db="EMBL/GenBank/DDBJ databases">
        <authorList>
            <person name="Harkins D.M."/>
            <person name="Durkin A.S."/>
            <person name="Brinkac L.M."/>
            <person name="Haft D.H."/>
            <person name="Selengut J.D."/>
            <person name="Sanka R."/>
            <person name="DePew J."/>
            <person name="Purushe J."/>
            <person name="Chanthongthip A."/>
            <person name="Lattana O."/>
            <person name="Phetsouvanh R."/>
            <person name="Newton P.N."/>
            <person name="Vinetz J.M."/>
            <person name="Sutton G.G."/>
            <person name="Nierman W.C."/>
            <person name="Fouts D.E."/>
        </authorList>
    </citation>
    <scope>NUCLEOTIDE SEQUENCE [LARGE SCALE GENOMIC DNA]</scope>
    <source>
        <strain evidence="4 5">UI 12758</strain>
    </source>
</reference>
<accession>A0A0E2D243</accession>
<keyword evidence="4" id="KW-0378">Hydrolase</keyword>
<dbReference type="PANTHER" id="PTHR10794:SF63">
    <property type="entry name" value="ALPHA_BETA HYDROLASE 1, ISOFORM A"/>
    <property type="match status" value="1"/>
</dbReference>
<dbReference type="AlphaFoldDB" id="A0A0E2D243"/>
<evidence type="ECO:0000313" key="5">
    <source>
        <dbReference type="Proteomes" id="UP000001340"/>
    </source>
</evidence>
<dbReference type="FunFam" id="3.40.50.1820:FF:000677">
    <property type="entry name" value="Alpha/beta hydrolase family protein"/>
    <property type="match status" value="1"/>
</dbReference>
<dbReference type="GO" id="GO:0047372">
    <property type="term" value="F:monoacylglycerol lipase activity"/>
    <property type="evidence" value="ECO:0007669"/>
    <property type="project" value="TreeGrafter"/>
</dbReference>
<dbReference type="InterPro" id="IPR012020">
    <property type="entry name" value="ABHD4"/>
</dbReference>
<comment type="similarity">
    <text evidence="1">Belongs to the AB hydrolase superfamily. AB hydrolase 4 family.</text>
</comment>
<name>A0A0E2D243_LEPIR</name>
<dbReference type="InterPro" id="IPR050960">
    <property type="entry name" value="AB_hydrolase_4_sf"/>
</dbReference>
<gene>
    <name evidence="4" type="ORF">LEP1GSC105_0544</name>
</gene>
<dbReference type="InterPro" id="IPR022742">
    <property type="entry name" value="Hydrolase_4"/>
</dbReference>
<feature type="active site" description="Charge relay system" evidence="2">
    <location>
        <position position="156"/>
    </location>
</feature>
<dbReference type="SUPFAM" id="SSF53474">
    <property type="entry name" value="alpha/beta-Hydrolases"/>
    <property type="match status" value="1"/>
</dbReference>
<dbReference type="PANTHER" id="PTHR10794">
    <property type="entry name" value="ABHYDROLASE DOMAIN-CONTAINING PROTEIN"/>
    <property type="match status" value="1"/>
</dbReference>
<evidence type="ECO:0000256" key="1">
    <source>
        <dbReference type="ARBA" id="ARBA00010884"/>
    </source>
</evidence>
<proteinExistence type="inferred from homology"/>
<evidence type="ECO:0000259" key="3">
    <source>
        <dbReference type="Pfam" id="PF12146"/>
    </source>
</evidence>
<feature type="active site" description="Charge relay system" evidence="2">
    <location>
        <position position="311"/>
    </location>
</feature>
<comment type="caution">
    <text evidence="4">The sequence shown here is derived from an EMBL/GenBank/DDBJ whole genome shotgun (WGS) entry which is preliminary data.</text>
</comment>
<dbReference type="EMBL" id="AHNR02000063">
    <property type="protein sequence ID" value="EKR53650.1"/>
    <property type="molecule type" value="Genomic_DNA"/>
</dbReference>
<feature type="active site" description="Charge relay system" evidence="2">
    <location>
        <position position="284"/>
    </location>
</feature>
<dbReference type="Pfam" id="PF12146">
    <property type="entry name" value="Hydrolase_4"/>
    <property type="match status" value="1"/>
</dbReference>
<evidence type="ECO:0000313" key="4">
    <source>
        <dbReference type="EMBL" id="EKR53650.1"/>
    </source>
</evidence>
<feature type="domain" description="Serine aminopeptidase S33" evidence="3">
    <location>
        <begin position="71"/>
        <end position="288"/>
    </location>
</feature>
<dbReference type="InterPro" id="IPR029058">
    <property type="entry name" value="AB_hydrolase_fold"/>
</dbReference>
<evidence type="ECO:0000256" key="2">
    <source>
        <dbReference type="PIRSR" id="PIRSR005211-1"/>
    </source>
</evidence>
<sequence length="335" mass="38797">MISNNLNLKKLKTPKFTPNGILKSPFIQTALASLKWNLPKEMTFLKNTEKMILDVGKGVRLEGYLSKQKNQKPKGFLILLHGWEGSVNSTYILKTSNYFYEKKYNIFRLNYRDHGETHHLNPEPFNGSLLEETYEAVLKVVMFADKGIPIFIIGFSLGGNFTLRIARLHSQSKNKIKQLKECIAISPAIHPKDATILMDQKLIIGRYFLKKWKQSILKKQKHFPALIPYDKILKEKSVMKMTEKMINSTEEFKDLDHYFGTYTLGEKELSQILIPTTILTAKDDPIIRGESFLSLHPNRNVRISIQDFGGHNGFLENWKGACWYFRVLDEIFSEY</sequence>
<dbReference type="GO" id="GO:0034338">
    <property type="term" value="F:short-chain carboxylesterase activity"/>
    <property type="evidence" value="ECO:0007669"/>
    <property type="project" value="TreeGrafter"/>
</dbReference>
<organism evidence="4 5">
    <name type="scientific">Leptospira interrogans str. UI 12758</name>
    <dbReference type="NCBI Taxonomy" id="1049938"/>
    <lineage>
        <taxon>Bacteria</taxon>
        <taxon>Pseudomonadati</taxon>
        <taxon>Spirochaetota</taxon>
        <taxon>Spirochaetia</taxon>
        <taxon>Leptospirales</taxon>
        <taxon>Leptospiraceae</taxon>
        <taxon>Leptospira</taxon>
    </lineage>
</organism>
<dbReference type="PIRSF" id="PIRSF005211">
    <property type="entry name" value="Ab_hydro_YheT"/>
    <property type="match status" value="1"/>
</dbReference>
<dbReference type="Gene3D" id="3.40.50.1820">
    <property type="entry name" value="alpha/beta hydrolase"/>
    <property type="match status" value="1"/>
</dbReference>
<dbReference type="RefSeq" id="WP_000625193.1">
    <property type="nucleotide sequence ID" value="NZ_AHNR02000063.1"/>
</dbReference>
<dbReference type="Proteomes" id="UP000001340">
    <property type="component" value="Unassembled WGS sequence"/>
</dbReference>
<protein>
    <submittedName>
        <fullName evidence="4">Alpha/beta hydrolase family protein</fullName>
    </submittedName>
</protein>